<dbReference type="Proteomes" id="UP001209878">
    <property type="component" value="Unassembled WGS sequence"/>
</dbReference>
<evidence type="ECO:0000256" key="1">
    <source>
        <dbReference type="SAM" id="MobiDB-lite"/>
    </source>
</evidence>
<evidence type="ECO:0000313" key="2">
    <source>
        <dbReference type="EMBL" id="KAK2187286.1"/>
    </source>
</evidence>
<evidence type="ECO:0000313" key="3">
    <source>
        <dbReference type="Proteomes" id="UP001209878"/>
    </source>
</evidence>
<keyword evidence="3" id="KW-1185">Reference proteome</keyword>
<accession>A0AAD9P3D8</accession>
<name>A0AAD9P3D8_RIDPI</name>
<proteinExistence type="predicted"/>
<gene>
    <name evidence="2" type="ORF">NP493_171g01016</name>
</gene>
<reference evidence="2" key="1">
    <citation type="journal article" date="2023" name="Mol. Biol. Evol.">
        <title>Third-Generation Sequencing Reveals the Adaptive Role of the Epigenome in Three Deep-Sea Polychaetes.</title>
        <authorList>
            <person name="Perez M."/>
            <person name="Aroh O."/>
            <person name="Sun Y."/>
            <person name="Lan Y."/>
            <person name="Juniper S.K."/>
            <person name="Young C.R."/>
            <person name="Angers B."/>
            <person name="Qian P.Y."/>
        </authorList>
    </citation>
    <scope>NUCLEOTIDE SEQUENCE</scope>
    <source>
        <strain evidence="2">R07B-5</strain>
    </source>
</reference>
<sequence>MSASQSPHVNSPLIDTKDVTDETDLVVPTSVTSVSAVHHHVTSPRRFEPATPVHGRRWKPLLYQDFVCPRGKKGEERDGPPEPFR</sequence>
<dbReference type="AlphaFoldDB" id="A0AAD9P3D8"/>
<dbReference type="EMBL" id="JAODUO010000171">
    <property type="protein sequence ID" value="KAK2187286.1"/>
    <property type="molecule type" value="Genomic_DNA"/>
</dbReference>
<comment type="caution">
    <text evidence="2">The sequence shown here is derived from an EMBL/GenBank/DDBJ whole genome shotgun (WGS) entry which is preliminary data.</text>
</comment>
<feature type="region of interest" description="Disordered" evidence="1">
    <location>
        <begin position="1"/>
        <end position="20"/>
    </location>
</feature>
<protein>
    <submittedName>
        <fullName evidence="2">Uncharacterized protein</fullName>
    </submittedName>
</protein>
<organism evidence="2 3">
    <name type="scientific">Ridgeia piscesae</name>
    <name type="common">Tubeworm</name>
    <dbReference type="NCBI Taxonomy" id="27915"/>
    <lineage>
        <taxon>Eukaryota</taxon>
        <taxon>Metazoa</taxon>
        <taxon>Spiralia</taxon>
        <taxon>Lophotrochozoa</taxon>
        <taxon>Annelida</taxon>
        <taxon>Polychaeta</taxon>
        <taxon>Sedentaria</taxon>
        <taxon>Canalipalpata</taxon>
        <taxon>Sabellida</taxon>
        <taxon>Siboglinidae</taxon>
        <taxon>Ridgeia</taxon>
    </lineage>
</organism>